<evidence type="ECO:0000256" key="1">
    <source>
        <dbReference type="ARBA" id="ARBA00001913"/>
    </source>
</evidence>
<dbReference type="GO" id="GO:0016298">
    <property type="term" value="F:lipase activity"/>
    <property type="evidence" value="ECO:0007669"/>
    <property type="project" value="TreeGrafter"/>
</dbReference>
<dbReference type="Gene3D" id="3.40.50.1820">
    <property type="entry name" value="alpha/beta hydrolase"/>
    <property type="match status" value="1"/>
</dbReference>
<evidence type="ECO:0000256" key="10">
    <source>
        <dbReference type="ARBA" id="ARBA00022989"/>
    </source>
</evidence>
<evidence type="ECO:0000256" key="2">
    <source>
        <dbReference type="ARBA" id="ARBA00004651"/>
    </source>
</evidence>
<dbReference type="AlphaFoldDB" id="A0A8S2S632"/>
<evidence type="ECO:0000313" key="17">
    <source>
        <dbReference type="EMBL" id="CAF1400072.1"/>
    </source>
</evidence>
<keyword evidence="12 15" id="KW-0472">Membrane</keyword>
<dbReference type="EMBL" id="CAJNOK010026246">
    <property type="protein sequence ID" value="CAF1400072.1"/>
    <property type="molecule type" value="Genomic_DNA"/>
</dbReference>
<evidence type="ECO:0000256" key="7">
    <source>
        <dbReference type="ARBA" id="ARBA00022801"/>
    </source>
</evidence>
<organism evidence="18 19">
    <name type="scientific">Didymodactylos carnosus</name>
    <dbReference type="NCBI Taxonomy" id="1234261"/>
    <lineage>
        <taxon>Eukaryota</taxon>
        <taxon>Metazoa</taxon>
        <taxon>Spiralia</taxon>
        <taxon>Gnathifera</taxon>
        <taxon>Rotifera</taxon>
        <taxon>Eurotatoria</taxon>
        <taxon>Bdelloidea</taxon>
        <taxon>Philodinida</taxon>
        <taxon>Philodinidae</taxon>
        <taxon>Didymodactylos</taxon>
    </lineage>
</organism>
<comment type="catalytic activity">
    <reaction evidence="13">
        <text>a 1,2-diacyl-sn-glycerol + H2O = a 2-acylglycerol + a fatty acid + H(+)</text>
        <dbReference type="Rhea" id="RHEA:33275"/>
        <dbReference type="ChEBI" id="CHEBI:15377"/>
        <dbReference type="ChEBI" id="CHEBI:15378"/>
        <dbReference type="ChEBI" id="CHEBI:17389"/>
        <dbReference type="ChEBI" id="CHEBI:17815"/>
        <dbReference type="ChEBI" id="CHEBI:28868"/>
        <dbReference type="EC" id="3.1.1.116"/>
    </reaction>
    <physiologicalReaction direction="left-to-right" evidence="13">
        <dbReference type="Rhea" id="RHEA:33276"/>
    </physiologicalReaction>
</comment>
<sequence>SIYPMPKTKLFGRKFNFSTDNQFILSSFDIIIRLSLLITYIVFRTKYVSTYNCVYLTLYYIYVYLLIACYSLIILTRLIIIILSIRGTPMNQKPRRAIPLFIYIRLMLMFIEFGICIIGLVVLSNLQTNCRTDTRTLIIVTFVFSLLTLLRVLFSYLIFVDKSVLFTPEQKWKARIKLLFCCCSNPFSDQQNDAMKNILQILMTVFENSNLDIVPSDILCGLVLVQEEDVSKLRKVNSTGLVDLDLLTEISYYYDYALAPYGWYLIAYNYRLTWLFRTTIAMKHTYIGCCVTCCCPCITCPCVNAISPNDLCGHQHASLKYLLRERNVEIIYSNFINSLHRIPFFVAIDKTKKMLIISIRGTMTQHDVLTDIHAFPVYKEYNQFKGHIHRGMLELACFIHDDINRYFNNEFPLTKEKYNDYGLILTGYSLGSALIYKNEYPNLNIKCYGLAMPGSVFSSDLAQQTESFIYSVVVDLDLISRASYASIMILHNRIKEALINCQKSKASVLTKTLAKTILSKKTKNRIIPQEELPNNYEEQPTLNRTESKHISAIVQRKDERLYLPGRIIHFYSTRDAAVYSRYLSYKPRFAQREEFLDIIVHPRMILDHFPVAFRSAINYCVENYQSDC</sequence>
<dbReference type="EC" id="3.1.1.116" evidence="14"/>
<dbReference type="GO" id="GO:0016042">
    <property type="term" value="P:lipid catabolic process"/>
    <property type="evidence" value="ECO:0007669"/>
    <property type="project" value="UniProtKB-KW"/>
</dbReference>
<dbReference type="SUPFAM" id="SSF53474">
    <property type="entry name" value="alpha/beta-Hydrolases"/>
    <property type="match status" value="1"/>
</dbReference>
<comment type="caution">
    <text evidence="18">The sequence shown here is derived from an EMBL/GenBank/DDBJ whole genome shotgun (WGS) entry which is preliminary data.</text>
</comment>
<evidence type="ECO:0000256" key="9">
    <source>
        <dbReference type="ARBA" id="ARBA00022963"/>
    </source>
</evidence>
<keyword evidence="10 15" id="KW-1133">Transmembrane helix</keyword>
<comment type="subcellular location">
    <subcellularLocation>
        <location evidence="2">Cell membrane</location>
        <topology evidence="2">Multi-pass membrane protein</topology>
    </subcellularLocation>
</comment>
<evidence type="ECO:0000256" key="11">
    <source>
        <dbReference type="ARBA" id="ARBA00023098"/>
    </source>
</evidence>
<evidence type="ECO:0000256" key="5">
    <source>
        <dbReference type="ARBA" id="ARBA00022692"/>
    </source>
</evidence>
<evidence type="ECO:0000256" key="14">
    <source>
        <dbReference type="ARBA" id="ARBA00026104"/>
    </source>
</evidence>
<proteinExistence type="predicted"/>
<dbReference type="InterPro" id="IPR002921">
    <property type="entry name" value="Fungal_lipase-type"/>
</dbReference>
<gene>
    <name evidence="17" type="ORF">OVA965_LOCUS33001</name>
    <name evidence="18" type="ORF">TMI583_LOCUS33878</name>
</gene>
<reference evidence="18" key="1">
    <citation type="submission" date="2021-02" db="EMBL/GenBank/DDBJ databases">
        <authorList>
            <person name="Nowell W R."/>
        </authorList>
    </citation>
    <scope>NUCLEOTIDE SEQUENCE</scope>
</reference>
<dbReference type="GO" id="GO:0005886">
    <property type="term" value="C:plasma membrane"/>
    <property type="evidence" value="ECO:0007669"/>
    <property type="project" value="UniProtKB-SubCell"/>
</dbReference>
<dbReference type="Pfam" id="PF01764">
    <property type="entry name" value="Lipase_3"/>
    <property type="match status" value="1"/>
</dbReference>
<name>A0A8S2S632_9BILA</name>
<evidence type="ECO:0000256" key="4">
    <source>
        <dbReference type="ARBA" id="ARBA00022553"/>
    </source>
</evidence>
<dbReference type="GO" id="GO:0046872">
    <property type="term" value="F:metal ion binding"/>
    <property type="evidence" value="ECO:0007669"/>
    <property type="project" value="UniProtKB-KW"/>
</dbReference>
<dbReference type="Proteomes" id="UP000677228">
    <property type="component" value="Unassembled WGS sequence"/>
</dbReference>
<dbReference type="InterPro" id="IPR052214">
    <property type="entry name" value="DAG_Lipase-Related"/>
</dbReference>
<accession>A0A8S2S632</accession>
<evidence type="ECO:0000256" key="12">
    <source>
        <dbReference type="ARBA" id="ARBA00023136"/>
    </source>
</evidence>
<evidence type="ECO:0000259" key="16">
    <source>
        <dbReference type="Pfam" id="PF01764"/>
    </source>
</evidence>
<dbReference type="Proteomes" id="UP000682733">
    <property type="component" value="Unassembled WGS sequence"/>
</dbReference>
<feature type="transmembrane region" description="Helical" evidence="15">
    <location>
        <begin position="97"/>
        <end position="124"/>
    </location>
</feature>
<feature type="transmembrane region" description="Helical" evidence="15">
    <location>
        <begin position="23"/>
        <end position="43"/>
    </location>
</feature>
<evidence type="ECO:0000256" key="6">
    <source>
        <dbReference type="ARBA" id="ARBA00022723"/>
    </source>
</evidence>
<evidence type="ECO:0000256" key="15">
    <source>
        <dbReference type="SAM" id="Phobius"/>
    </source>
</evidence>
<keyword evidence="3" id="KW-1003">Cell membrane</keyword>
<keyword evidence="11" id="KW-0443">Lipid metabolism</keyword>
<dbReference type="PANTHER" id="PTHR45792:SF8">
    <property type="entry name" value="DIACYLGLYCEROL LIPASE-ALPHA"/>
    <property type="match status" value="1"/>
</dbReference>
<keyword evidence="9" id="KW-0442">Lipid degradation</keyword>
<keyword evidence="5 15" id="KW-0812">Transmembrane</keyword>
<keyword evidence="7" id="KW-0378">Hydrolase</keyword>
<evidence type="ECO:0000256" key="3">
    <source>
        <dbReference type="ARBA" id="ARBA00022475"/>
    </source>
</evidence>
<feature type="transmembrane region" description="Helical" evidence="15">
    <location>
        <begin position="63"/>
        <end position="85"/>
    </location>
</feature>
<evidence type="ECO:0000256" key="8">
    <source>
        <dbReference type="ARBA" id="ARBA00022837"/>
    </source>
</evidence>
<keyword evidence="4" id="KW-0597">Phosphoprotein</keyword>
<evidence type="ECO:0000256" key="13">
    <source>
        <dbReference type="ARBA" id="ARBA00024531"/>
    </source>
</evidence>
<feature type="domain" description="Fungal lipase-type" evidence="16">
    <location>
        <begin position="357"/>
        <end position="484"/>
    </location>
</feature>
<evidence type="ECO:0000313" key="19">
    <source>
        <dbReference type="Proteomes" id="UP000682733"/>
    </source>
</evidence>
<keyword evidence="6" id="KW-0479">Metal-binding</keyword>
<dbReference type="InterPro" id="IPR029058">
    <property type="entry name" value="AB_hydrolase_fold"/>
</dbReference>
<feature type="non-terminal residue" evidence="18">
    <location>
        <position position="628"/>
    </location>
</feature>
<protein>
    <recommendedName>
        <fullName evidence="14">sn-1-specific diacylglycerol lipase</fullName>
        <ecNumber evidence="14">3.1.1.116</ecNumber>
    </recommendedName>
</protein>
<feature type="transmembrane region" description="Helical" evidence="15">
    <location>
        <begin position="136"/>
        <end position="159"/>
    </location>
</feature>
<evidence type="ECO:0000313" key="18">
    <source>
        <dbReference type="EMBL" id="CAF4207512.1"/>
    </source>
</evidence>
<comment type="cofactor">
    <cofactor evidence="1">
        <name>Ca(2+)</name>
        <dbReference type="ChEBI" id="CHEBI:29108"/>
    </cofactor>
</comment>
<keyword evidence="8" id="KW-0106">Calcium</keyword>
<dbReference type="EMBL" id="CAJOBA010047973">
    <property type="protein sequence ID" value="CAF4207512.1"/>
    <property type="molecule type" value="Genomic_DNA"/>
</dbReference>
<dbReference type="PANTHER" id="PTHR45792">
    <property type="entry name" value="DIACYLGLYCEROL LIPASE HOMOLOG-RELATED"/>
    <property type="match status" value="1"/>
</dbReference>
<dbReference type="CDD" id="cd00519">
    <property type="entry name" value="Lipase_3"/>
    <property type="match status" value="1"/>
</dbReference>